<dbReference type="PANTHER" id="PTHR15660">
    <property type="entry name" value="BRISC AND BRCA1-A COMPLEX MEMBER 1"/>
    <property type="match status" value="1"/>
</dbReference>
<reference evidence="6" key="1">
    <citation type="submission" date="2020-12" db="EMBL/GenBank/DDBJ databases">
        <title>Metabolic potential, ecology and presence of endohyphal bacteria is reflected in genomic diversity of Mucoromycotina.</title>
        <authorList>
            <person name="Muszewska A."/>
            <person name="Okrasinska A."/>
            <person name="Steczkiewicz K."/>
            <person name="Drgas O."/>
            <person name="Orlowska M."/>
            <person name="Perlinska-Lenart U."/>
            <person name="Aleksandrzak-Piekarczyk T."/>
            <person name="Szatraj K."/>
            <person name="Zielenkiewicz U."/>
            <person name="Pilsyk S."/>
            <person name="Malc E."/>
            <person name="Mieczkowski P."/>
            <person name="Kruszewska J.S."/>
            <person name="Biernat P."/>
            <person name="Pawlowska J."/>
        </authorList>
    </citation>
    <scope>NUCLEOTIDE SEQUENCE</scope>
    <source>
        <strain evidence="6">WA0000067209</strain>
    </source>
</reference>
<gene>
    <name evidence="6" type="ORF">INT43_002523</name>
</gene>
<evidence type="ECO:0000256" key="3">
    <source>
        <dbReference type="ARBA" id="ARBA00022763"/>
    </source>
</evidence>
<accession>A0A8H7Q5T5</accession>
<evidence type="ECO:0000256" key="5">
    <source>
        <dbReference type="ARBA" id="ARBA00023242"/>
    </source>
</evidence>
<keyword evidence="3" id="KW-0227">DNA damage</keyword>
<keyword evidence="4" id="KW-0234">DNA repair</keyword>
<keyword evidence="7" id="KW-1185">Reference proteome</keyword>
<dbReference type="AlphaFoldDB" id="A0A8H7Q5T5"/>
<comment type="caution">
    <text evidence="6">The sequence shown here is derived from an EMBL/GenBank/DDBJ whole genome shotgun (WGS) entry which is preliminary data.</text>
</comment>
<evidence type="ECO:0000256" key="4">
    <source>
        <dbReference type="ARBA" id="ARBA00023204"/>
    </source>
</evidence>
<dbReference type="GO" id="GO:0045739">
    <property type="term" value="P:positive regulation of DNA repair"/>
    <property type="evidence" value="ECO:0007669"/>
    <property type="project" value="InterPro"/>
</dbReference>
<sequence length="260" mass="29893">MSSSQQSLEEQPTLQAALPQKIIFCIDVAHDLTMELNPVLCGGADDTYREPTAGIDIIKRLMLRFVDMKLLMNPNHEFAIILLTDRAIWLILQTQHMNFTNDKLLLQMAIEEIGPVGTFNTFGMSNEFTSHVDINDPNHFVQAITIYGRSNCLPSEPDVENLTTIQTCTNFVLDMLYIHERKTEANMPQDIYDRWLQLESDLYPGWFYEFGRLARRRIALAMMQLLAHPLQRPGQDDMESQELKDIETQEDTLILLDGDD</sequence>
<organism evidence="6 7">
    <name type="scientific">Mortierella isabellina</name>
    <name type="common">Filamentous fungus</name>
    <name type="synonym">Umbelopsis isabellina</name>
    <dbReference type="NCBI Taxonomy" id="91625"/>
    <lineage>
        <taxon>Eukaryota</taxon>
        <taxon>Fungi</taxon>
        <taxon>Fungi incertae sedis</taxon>
        <taxon>Mucoromycota</taxon>
        <taxon>Mucoromycotina</taxon>
        <taxon>Umbelopsidomycetes</taxon>
        <taxon>Umbelopsidales</taxon>
        <taxon>Umbelopsidaceae</taxon>
        <taxon>Umbelopsis</taxon>
    </lineage>
</organism>
<evidence type="ECO:0000256" key="1">
    <source>
        <dbReference type="ARBA" id="ARBA00004123"/>
    </source>
</evidence>
<dbReference type="GO" id="GO:0070552">
    <property type="term" value="C:BRISC complex"/>
    <property type="evidence" value="ECO:0007669"/>
    <property type="project" value="InterPro"/>
</dbReference>
<dbReference type="EMBL" id="JAEPQZ010000001">
    <property type="protein sequence ID" value="KAG2186085.1"/>
    <property type="molecule type" value="Genomic_DNA"/>
</dbReference>
<evidence type="ECO:0008006" key="8">
    <source>
        <dbReference type="Google" id="ProtNLM"/>
    </source>
</evidence>
<dbReference type="GO" id="GO:0006302">
    <property type="term" value="P:double-strand break repair"/>
    <property type="evidence" value="ECO:0007669"/>
    <property type="project" value="TreeGrafter"/>
</dbReference>
<name>A0A8H7Q5T5_MORIS</name>
<dbReference type="GO" id="GO:0007095">
    <property type="term" value="P:mitotic G2 DNA damage checkpoint signaling"/>
    <property type="evidence" value="ECO:0007669"/>
    <property type="project" value="TreeGrafter"/>
</dbReference>
<dbReference type="PANTHER" id="PTHR15660:SF1">
    <property type="entry name" value="BRISC AND BRCA1-A COMPLEX MEMBER 1"/>
    <property type="match status" value="1"/>
</dbReference>
<dbReference type="InterPro" id="IPR026126">
    <property type="entry name" value="BABAM1"/>
</dbReference>
<evidence type="ECO:0000313" key="6">
    <source>
        <dbReference type="EMBL" id="KAG2186085.1"/>
    </source>
</evidence>
<protein>
    <recommendedName>
        <fullName evidence="8">BRISC and BRCA1-A complex member 1</fullName>
    </recommendedName>
</protein>
<proteinExistence type="predicted"/>
<dbReference type="Proteomes" id="UP000654370">
    <property type="component" value="Unassembled WGS sequence"/>
</dbReference>
<evidence type="ECO:0000313" key="7">
    <source>
        <dbReference type="Proteomes" id="UP000654370"/>
    </source>
</evidence>
<keyword evidence="5" id="KW-0539">Nucleus</keyword>
<evidence type="ECO:0000256" key="2">
    <source>
        <dbReference type="ARBA" id="ARBA00022490"/>
    </source>
</evidence>
<comment type="subcellular location">
    <subcellularLocation>
        <location evidence="1">Nucleus</location>
    </subcellularLocation>
</comment>
<keyword evidence="2" id="KW-0963">Cytoplasm</keyword>
<dbReference type="OrthoDB" id="547311at2759"/>
<dbReference type="GO" id="GO:0016604">
    <property type="term" value="C:nuclear body"/>
    <property type="evidence" value="ECO:0007669"/>
    <property type="project" value="TreeGrafter"/>
</dbReference>
<dbReference type="CDD" id="cd21502">
    <property type="entry name" value="vWA_BABAM1"/>
    <property type="match status" value="1"/>
</dbReference>